<dbReference type="SUPFAM" id="SSF55347">
    <property type="entry name" value="Glyceraldehyde-3-phosphate dehydrogenase-like, C-terminal domain"/>
    <property type="match status" value="1"/>
</dbReference>
<dbReference type="PANTHER" id="PTHR31873">
    <property type="entry name" value="L-ASPARTATE DEHYDROGENASE-RELATED"/>
    <property type="match status" value="1"/>
</dbReference>
<organism evidence="1 2">
    <name type="scientific">Eptatretus burgeri</name>
    <name type="common">Inshore hagfish</name>
    <dbReference type="NCBI Taxonomy" id="7764"/>
    <lineage>
        <taxon>Eukaryota</taxon>
        <taxon>Metazoa</taxon>
        <taxon>Chordata</taxon>
        <taxon>Craniata</taxon>
        <taxon>Vertebrata</taxon>
        <taxon>Cyclostomata</taxon>
        <taxon>Myxini</taxon>
        <taxon>Myxiniformes</taxon>
        <taxon>Myxinidae</taxon>
        <taxon>Eptatretinae</taxon>
        <taxon>Eptatretus</taxon>
    </lineage>
</organism>
<dbReference type="AlphaFoldDB" id="A0A8C4QUF2"/>
<sequence length="231" mass="25648">MKGIDKINRKFFSTMGSDKTRGHSLMNRRVRTVAGQGFFTERVVHAWNSFPGKVVAAETVDKLKFEFGNCSKDREILPTWMLGVLQALTVTMRKHSHSEGALHRTAMRPVDSPRPVVLFEGPVRDLYPLASHNVNTMAVMALVVRYLGFDGQSDSVGDIFEPFLLLIQPPPRSILQSPTLFQQLSLPPPLLPLSSPPPPSHPSSLTVWTSNIRGLRSNLSDLSIPPPLPLH</sequence>
<evidence type="ECO:0000313" key="2">
    <source>
        <dbReference type="Proteomes" id="UP000694388"/>
    </source>
</evidence>
<name>A0A8C4QUF2_EPTBU</name>
<evidence type="ECO:0000313" key="1">
    <source>
        <dbReference type="Ensembl" id="ENSEBUP00000020689.1"/>
    </source>
</evidence>
<dbReference type="Ensembl" id="ENSEBUT00000021265.1">
    <property type="protein sequence ID" value="ENSEBUP00000020689.1"/>
    <property type="gene ID" value="ENSEBUG00000012798.1"/>
</dbReference>
<keyword evidence="2" id="KW-1185">Reference proteome</keyword>
<accession>A0A8C4QUF2</accession>
<dbReference type="Gene3D" id="3.30.360.10">
    <property type="entry name" value="Dihydrodipicolinate Reductase, domain 2"/>
    <property type="match status" value="1"/>
</dbReference>
<dbReference type="Proteomes" id="UP000694388">
    <property type="component" value="Unplaced"/>
</dbReference>
<protein>
    <submittedName>
        <fullName evidence="1">Uncharacterized protein</fullName>
    </submittedName>
</protein>
<reference evidence="1" key="1">
    <citation type="submission" date="2025-08" db="UniProtKB">
        <authorList>
            <consortium name="Ensembl"/>
        </authorList>
    </citation>
    <scope>IDENTIFICATION</scope>
</reference>
<proteinExistence type="predicted"/>
<dbReference type="PANTHER" id="PTHR31873:SF6">
    <property type="entry name" value="ASPARTATE DEHYDROGENASE DOMAIN-CONTAINING PROTEIN"/>
    <property type="match status" value="1"/>
</dbReference>
<reference evidence="1" key="2">
    <citation type="submission" date="2025-09" db="UniProtKB">
        <authorList>
            <consortium name="Ensembl"/>
        </authorList>
    </citation>
    <scope>IDENTIFICATION</scope>
</reference>